<proteinExistence type="predicted"/>
<protein>
    <submittedName>
        <fullName evidence="1">Uncharacterized protein</fullName>
    </submittedName>
</protein>
<name>A0A0G0E032_9BACT</name>
<evidence type="ECO:0000313" key="2">
    <source>
        <dbReference type="Proteomes" id="UP000034127"/>
    </source>
</evidence>
<sequence>MTFENLGTSSGAMGKISFDKPNRRAKGFLTSPVDDMDSLTYAINAQLLPLSPNYDDITRITARVLTAGDLTPNDVMTSLDGRVSSPIRLQVDAVIPLPLKAPVNSIVYLGGNRDDRIQSQQVIEEDLRFIHEAQRLSQKEEPHPLPKDYTQHISINGQNIDENDLEQVLKIYQSVFQDYVVRLDKDTIKEMFINNVVGLVRDKTGKIVSLTVAEIIPSIIDNMNLVELTDSATDPKLKEEDPEAKNINFWARQVLIDYLRENSSGITVLYSEARADLIPVLRNNFWQGFEFAGLLPNSCRMKSNITSSSLNRGEYGDLVVMYLINNKDEEDPMITMAPGIGEAGKIVISNHDTRAVLVLDTIVDKGVLNQAAVSLSNLPPGINRQILKAISKEPMRIGERLDGSPLKVEASIAFPNPSVSDQSLYWIVAGENTGTRVADESQMTNLRERVHQVAVDQKFETQRGEDLLNFAQNKFSRELRFITISPYNFSFYKRSLKEVYGEAFKSYPYNVVEAIKNSCGTNIYVAVVDGTNDRILAITGAEMMNLAGMQLAEIGDSASLKEAQGMGLGPLIKRYLLQVMHQTNNVPLLSFTDSRIANDAAVLKANRRAGFQLNPEILLPNHTEISSDRDPGLTTRLIGSDGTIFQTEHMTMTYITGEKVTQTLQQYGGIPL</sequence>
<comment type="caution">
    <text evidence="1">The sequence shown here is derived from an EMBL/GenBank/DDBJ whole genome shotgun (WGS) entry which is preliminary data.</text>
</comment>
<reference evidence="1 2" key="1">
    <citation type="journal article" date="2015" name="Nature">
        <title>rRNA introns, odd ribosomes, and small enigmatic genomes across a large radiation of phyla.</title>
        <authorList>
            <person name="Brown C.T."/>
            <person name="Hug L.A."/>
            <person name="Thomas B.C."/>
            <person name="Sharon I."/>
            <person name="Castelle C.J."/>
            <person name="Singh A."/>
            <person name="Wilkins M.J."/>
            <person name="Williams K.H."/>
            <person name="Banfield J.F."/>
        </authorList>
    </citation>
    <scope>NUCLEOTIDE SEQUENCE [LARGE SCALE GENOMIC DNA]</scope>
</reference>
<dbReference type="Proteomes" id="UP000034127">
    <property type="component" value="Unassembled WGS sequence"/>
</dbReference>
<dbReference type="InterPro" id="IPR016181">
    <property type="entry name" value="Acyl_CoA_acyltransferase"/>
</dbReference>
<gene>
    <name evidence="1" type="ORF">UR63_C0001G0035</name>
</gene>
<dbReference type="SUPFAM" id="SSF55729">
    <property type="entry name" value="Acyl-CoA N-acyltransferases (Nat)"/>
    <property type="match status" value="1"/>
</dbReference>
<accession>A0A0G0E032</accession>
<organism evidence="1 2">
    <name type="scientific">Candidatus Roizmanbacteria bacterium GW2011_GWC2_35_12</name>
    <dbReference type="NCBI Taxonomy" id="1618485"/>
    <lineage>
        <taxon>Bacteria</taxon>
        <taxon>Candidatus Roizmaniibacteriota</taxon>
    </lineage>
</organism>
<dbReference type="AlphaFoldDB" id="A0A0G0E032"/>
<evidence type="ECO:0000313" key="1">
    <source>
        <dbReference type="EMBL" id="KKP68585.1"/>
    </source>
</evidence>
<dbReference type="EMBL" id="LBPX01000001">
    <property type="protein sequence ID" value="KKP68585.1"/>
    <property type="molecule type" value="Genomic_DNA"/>
</dbReference>